<dbReference type="InterPro" id="IPR029063">
    <property type="entry name" value="SAM-dependent_MTases_sf"/>
</dbReference>
<dbReference type="GO" id="GO:0035243">
    <property type="term" value="F:protein-arginine omega-N symmetric methyltransferase activity"/>
    <property type="evidence" value="ECO:0007669"/>
    <property type="project" value="TreeGrafter"/>
</dbReference>
<dbReference type="Gene3D" id="3.40.50.12710">
    <property type="match status" value="1"/>
</dbReference>
<dbReference type="AlphaFoldDB" id="A0A437GXI3"/>
<organism evidence="3 4">
    <name type="scientific">Croceicoccus ponticola</name>
    <dbReference type="NCBI Taxonomy" id="2217664"/>
    <lineage>
        <taxon>Bacteria</taxon>
        <taxon>Pseudomonadati</taxon>
        <taxon>Pseudomonadota</taxon>
        <taxon>Alphaproteobacteria</taxon>
        <taxon>Sphingomonadales</taxon>
        <taxon>Erythrobacteraceae</taxon>
        <taxon>Croceicoccus</taxon>
    </lineage>
</organism>
<dbReference type="RefSeq" id="WP_127612628.1">
    <property type="nucleotide sequence ID" value="NZ_RXOL01000003.1"/>
</dbReference>
<dbReference type="GO" id="GO:0032259">
    <property type="term" value="P:methylation"/>
    <property type="evidence" value="ECO:0007669"/>
    <property type="project" value="UniProtKB-KW"/>
</dbReference>
<keyword evidence="1 3" id="KW-0489">Methyltransferase</keyword>
<evidence type="ECO:0000256" key="2">
    <source>
        <dbReference type="ARBA" id="ARBA00022679"/>
    </source>
</evidence>
<evidence type="ECO:0000256" key="1">
    <source>
        <dbReference type="ARBA" id="ARBA00022603"/>
    </source>
</evidence>
<accession>A0A437GXI3</accession>
<gene>
    <name evidence="3" type="ORF">EKN06_09370</name>
</gene>
<dbReference type="OrthoDB" id="9794208at2"/>
<proteinExistence type="predicted"/>
<dbReference type="SUPFAM" id="SSF53335">
    <property type="entry name" value="S-adenosyl-L-methionine-dependent methyltransferases"/>
    <property type="match status" value="1"/>
</dbReference>
<keyword evidence="2 3" id="KW-0808">Transferase</keyword>
<dbReference type="PANTHER" id="PTHR12049:SF7">
    <property type="entry name" value="PROTEIN ARGININE METHYLTRANSFERASE NDUFAF7, MITOCHONDRIAL"/>
    <property type="match status" value="1"/>
</dbReference>
<comment type="caution">
    <text evidence="3">The sequence shown here is derived from an EMBL/GenBank/DDBJ whole genome shotgun (WGS) entry which is preliminary data.</text>
</comment>
<dbReference type="InterPro" id="IPR003788">
    <property type="entry name" value="NDUFAF7"/>
</dbReference>
<name>A0A437GXI3_9SPHN</name>
<sequence>MAEANAHYYSARDPLGAAGDFVTAPEISQMFGEMIGGWLADLRGRARSAGGAGARDAIYVELGPGRGTLARDSLRVLERAGHRPDVHLVEGSPALRKEQARFLPDATFHDDISTLPEDRPLLVVANEFFDALPLRQMVRTANGWRERMVGIEADRLVPVVGDRPMDAAVPAHLVQVADGAILETCPAASAIMHAVSERVATQGGAILAIDYGFADLRHGSTFQAVARHERADPFVAPGTADLTAHVDFGALIQAAARAGLRTQGPAGQGEFLMALGIGHRAAALARANPAQAEAILAALRRLVAPEEMGTLFRVICARAPAWPESAGFAVAETG</sequence>
<dbReference type="PANTHER" id="PTHR12049">
    <property type="entry name" value="PROTEIN ARGININE METHYLTRANSFERASE NDUFAF7, MITOCHONDRIAL"/>
    <property type="match status" value="1"/>
</dbReference>
<keyword evidence="4" id="KW-1185">Reference proteome</keyword>
<reference evidence="3 4" key="1">
    <citation type="submission" date="2018-12" db="EMBL/GenBank/DDBJ databases">
        <title>Croceicoccus ponticola sp. nov., a lipolytic bacterium isolated from seawater.</title>
        <authorList>
            <person name="Yoon J.-H."/>
        </authorList>
    </citation>
    <scope>NUCLEOTIDE SEQUENCE [LARGE SCALE GENOMIC DNA]</scope>
    <source>
        <strain evidence="3 4">GM-16</strain>
    </source>
</reference>
<dbReference type="EMBL" id="RXOL01000003">
    <property type="protein sequence ID" value="RVQ67118.1"/>
    <property type="molecule type" value="Genomic_DNA"/>
</dbReference>
<protein>
    <submittedName>
        <fullName evidence="3">Class I SAM-dependent methyltransferase</fullName>
    </submittedName>
</protein>
<evidence type="ECO:0000313" key="3">
    <source>
        <dbReference type="EMBL" id="RVQ67118.1"/>
    </source>
</evidence>
<dbReference type="Pfam" id="PF02636">
    <property type="entry name" value="Methyltransf_28"/>
    <property type="match status" value="1"/>
</dbReference>
<dbReference type="InterPro" id="IPR038375">
    <property type="entry name" value="NDUFAF7_sf"/>
</dbReference>
<dbReference type="Proteomes" id="UP000283003">
    <property type="component" value="Unassembled WGS sequence"/>
</dbReference>
<evidence type="ECO:0000313" key="4">
    <source>
        <dbReference type="Proteomes" id="UP000283003"/>
    </source>
</evidence>